<evidence type="ECO:0000313" key="2">
    <source>
        <dbReference type="EMBL" id="KRG20209.1"/>
    </source>
</evidence>
<dbReference type="Proteomes" id="UP000051494">
    <property type="component" value="Unassembled WGS sequence"/>
</dbReference>
<proteinExistence type="predicted"/>
<reference evidence="3" key="2">
    <citation type="journal article" date="2016" name="Genome Announc.">
        <title>Draft Genome Sequences of Two Novel Amoeba-Resistant Intranuclear Bacteria, 'Candidatus Berkiella cookevillensis' and 'Candidatus Berkiella aquae'.</title>
        <authorList>
            <person name="Mehari Y.T."/>
            <person name="Arivett B.A."/>
            <person name="Farone A.L."/>
            <person name="Gunderson J.H."/>
            <person name="Farone M.B."/>
        </authorList>
    </citation>
    <scope>NUCLEOTIDE SEQUENCE</scope>
    <source>
        <strain evidence="3">CC99</strain>
    </source>
</reference>
<dbReference type="OrthoDB" id="197869at2"/>
<reference evidence="3" key="3">
    <citation type="submission" date="2021-06" db="EMBL/GenBank/DDBJ databases">
        <title>Genomic Description and Analysis of Intracellular Bacteria, Candidatus Berkiella cookevillensis and Candidatus Berkiella aquae.</title>
        <authorList>
            <person name="Kidane D.T."/>
            <person name="Mehari Y.T."/>
            <person name="Rice F.C."/>
            <person name="Arivett B.A."/>
            <person name="Farone A.L."/>
            <person name="Berk S.G."/>
            <person name="Farone M.B."/>
        </authorList>
    </citation>
    <scope>NUCLEOTIDE SEQUENCE</scope>
    <source>
        <strain evidence="3">CC99</strain>
    </source>
</reference>
<dbReference type="PROSITE" id="PS51257">
    <property type="entry name" value="PROKAR_LIPOPROTEIN"/>
    <property type="match status" value="1"/>
</dbReference>
<dbReference type="EMBL" id="LKHV02000001">
    <property type="protein sequence ID" value="MCS5708214.1"/>
    <property type="molecule type" value="Genomic_DNA"/>
</dbReference>
<dbReference type="EMBL" id="LKHV01000001">
    <property type="protein sequence ID" value="KRG20209.1"/>
    <property type="molecule type" value="Genomic_DNA"/>
</dbReference>
<name>A0A0Q9YUC7_9GAMM</name>
<reference evidence="2" key="1">
    <citation type="submission" date="2015-09" db="EMBL/GenBank/DDBJ databases">
        <title>Draft Genome Sequences of Two Novel Amoeba-resistant Intranuclear Bacteria, Candidatus Berkiella cookevillensis and Candidatus Berkiella aquae.</title>
        <authorList>
            <person name="Mehari Y.T."/>
            <person name="Arivett B.A."/>
            <person name="Farone A.L."/>
            <person name="Gunderson J.H."/>
            <person name="Farone M.B."/>
        </authorList>
    </citation>
    <scope>NUCLEOTIDE SEQUENCE [LARGE SCALE GENOMIC DNA]</scope>
    <source>
        <strain evidence="2">CC99</strain>
    </source>
</reference>
<feature type="signal peptide" evidence="1">
    <location>
        <begin position="1"/>
        <end position="22"/>
    </location>
</feature>
<feature type="chain" id="PRO_5043129867" description="Porin domain-containing protein" evidence="1">
    <location>
        <begin position="23"/>
        <end position="419"/>
    </location>
</feature>
<dbReference type="RefSeq" id="WP_057623158.1">
    <property type="nucleotide sequence ID" value="NZ_LKHV02000001.1"/>
</dbReference>
<dbReference type="SUPFAM" id="SSF56935">
    <property type="entry name" value="Porins"/>
    <property type="match status" value="1"/>
</dbReference>
<evidence type="ECO:0008006" key="5">
    <source>
        <dbReference type="Google" id="ProtNLM"/>
    </source>
</evidence>
<dbReference type="STRING" id="437022.CC99x_00431"/>
<evidence type="ECO:0000313" key="3">
    <source>
        <dbReference type="EMBL" id="MCS5708214.1"/>
    </source>
</evidence>
<sequence>MRRVVLSGLISVLACQIPVANAELTWSGFLTAAGAASNVKFLNTGAEPLYLGYVAKQISFDKDSVLGMQLVKEIDESFSATGQLVVAGKRDWDVHATRAFFKYSPTDNWHWKMGRVPVGYLIHSEDVFETNKYPWITLPESLYDMIPFHYLDGVSGGVKYNFLKRNLKLKATYGALSEHTTTPVTDVDLKYKLRQLINLVGTFGDDVLKIHGSFSVGRLTWGPNTTNELTNAFINNTLIGGGLLGLDYQNYLSVVNERIQYQSLGYSLQWKKLISYSELLRRKSGAAIIPNLNAWYVMFGVRHLDLIPYVSFARQRITDNRTRRFSGAVNTAALAPIPGGLGNTLDVVLQNVAEGMDGPAAGSQSAYTAGIQWNVIEKVAVKASVEHIHPDKNSSGLFNIAPHKSVNIYRIGVDTSFEA</sequence>
<gene>
    <name evidence="2" type="ORF">CC99x_00431</name>
    <name evidence="3" type="ORF">CC99x_004780</name>
</gene>
<keyword evidence="1" id="KW-0732">Signal</keyword>
<protein>
    <recommendedName>
        <fullName evidence="5">Porin domain-containing protein</fullName>
    </recommendedName>
</protein>
<keyword evidence="4" id="KW-1185">Reference proteome</keyword>
<dbReference type="AlphaFoldDB" id="A0A0Q9YUC7"/>
<evidence type="ECO:0000313" key="4">
    <source>
        <dbReference type="Proteomes" id="UP000051494"/>
    </source>
</evidence>
<evidence type="ECO:0000256" key="1">
    <source>
        <dbReference type="SAM" id="SignalP"/>
    </source>
</evidence>
<organism evidence="2">
    <name type="scientific">Candidatus Berkiella cookevillensis</name>
    <dbReference type="NCBI Taxonomy" id="437022"/>
    <lineage>
        <taxon>Bacteria</taxon>
        <taxon>Pseudomonadati</taxon>
        <taxon>Pseudomonadota</taxon>
        <taxon>Gammaproteobacteria</taxon>
        <taxon>Candidatus Berkiellales</taxon>
        <taxon>Candidatus Berkiellaceae</taxon>
        <taxon>Candidatus Berkiella</taxon>
    </lineage>
</organism>
<comment type="caution">
    <text evidence="2">The sequence shown here is derived from an EMBL/GenBank/DDBJ whole genome shotgun (WGS) entry which is preliminary data.</text>
</comment>
<accession>A0A0Q9YUC7</accession>